<dbReference type="Ensembl" id="ENSAPLT00000026385.1">
    <property type="protein sequence ID" value="ENSAPLP00000030788.1"/>
    <property type="gene ID" value="ENSAPLG00000028109.1"/>
</dbReference>
<name>A0A493TY17_ANAPP</name>
<evidence type="ECO:0000256" key="1">
    <source>
        <dbReference type="ARBA" id="ARBA00004613"/>
    </source>
</evidence>
<reference evidence="6" key="2">
    <citation type="submission" date="2025-08" db="UniProtKB">
        <authorList>
            <consortium name="Ensembl"/>
        </authorList>
    </citation>
    <scope>IDENTIFICATION</scope>
</reference>
<evidence type="ECO:0000313" key="7">
    <source>
        <dbReference type="Proteomes" id="UP000016666"/>
    </source>
</evidence>
<evidence type="ECO:0000256" key="3">
    <source>
        <dbReference type="ARBA" id="ARBA00023157"/>
    </source>
</evidence>
<proteinExistence type="predicted"/>
<keyword evidence="7" id="KW-1185">Reference proteome</keyword>
<keyword evidence="2" id="KW-0964">Secreted</keyword>
<dbReference type="Proteomes" id="UP000016666">
    <property type="component" value="Unassembled WGS sequence"/>
</dbReference>
<dbReference type="InterPro" id="IPR008993">
    <property type="entry name" value="TIMP-like_OB-fold"/>
</dbReference>
<dbReference type="InterPro" id="IPR018933">
    <property type="entry name" value="Netrin_module_non-TIMP"/>
</dbReference>
<dbReference type="PROSITE" id="PS50189">
    <property type="entry name" value="NTR"/>
    <property type="match status" value="1"/>
</dbReference>
<reference evidence="7" key="1">
    <citation type="submission" date="2017-10" db="EMBL/GenBank/DDBJ databases">
        <title>A new Pekin duck reference genome.</title>
        <authorList>
            <person name="Hou Z.-C."/>
            <person name="Zhou Z.-K."/>
            <person name="Zhu F."/>
            <person name="Hou S.-S."/>
        </authorList>
    </citation>
    <scope>NUCLEOTIDE SEQUENCE [LARGE SCALE GENOMIC DNA]</scope>
</reference>
<dbReference type="GO" id="GO:0005576">
    <property type="term" value="C:extracellular region"/>
    <property type="evidence" value="ECO:0007669"/>
    <property type="project" value="UniProtKB-SubCell"/>
</dbReference>
<protein>
    <recommendedName>
        <fullName evidence="5">NTR domain-containing protein</fullName>
    </recommendedName>
</protein>
<feature type="domain" description="NTR" evidence="5">
    <location>
        <begin position="21"/>
        <end position="164"/>
    </location>
</feature>
<dbReference type="AlphaFoldDB" id="A0A493TY17"/>
<evidence type="ECO:0000259" key="5">
    <source>
        <dbReference type="PROSITE" id="PS50189"/>
    </source>
</evidence>
<reference evidence="6" key="3">
    <citation type="submission" date="2025-09" db="UniProtKB">
        <authorList>
            <consortium name="Ensembl"/>
        </authorList>
    </citation>
    <scope>IDENTIFICATION</scope>
</reference>
<dbReference type="GeneTree" id="ENSGT01030000235045"/>
<dbReference type="SMART" id="SM00643">
    <property type="entry name" value="C345C"/>
    <property type="match status" value="1"/>
</dbReference>
<dbReference type="Pfam" id="PF01759">
    <property type="entry name" value="NTR"/>
    <property type="match status" value="1"/>
</dbReference>
<dbReference type="InterPro" id="IPR001134">
    <property type="entry name" value="Netrin_domain"/>
</dbReference>
<accession>A0A493TY17</accession>
<comment type="subcellular location">
    <subcellularLocation>
        <location evidence="1">Secreted</location>
    </subcellularLocation>
</comment>
<keyword evidence="3" id="KW-1015">Disulfide bond</keyword>
<feature type="region of interest" description="Disordered" evidence="4">
    <location>
        <begin position="1"/>
        <end position="26"/>
    </location>
</feature>
<sequence>MRGVDAGGSRVSPSHIPQGGCPRAQRGTEELTADDRLDFTCYSPRVDYGEPPKLPTPPGRARCVLHCRVLVHTGAGQDTAVAPGERRRILVRESCTLRLRSHNTYLVMGLDGGTRDPQGRPQYLLSPQSWVEEVPSPARCGATRLRRRCAQLQDFRNRLGQLGCQL</sequence>
<dbReference type="SUPFAM" id="SSF50242">
    <property type="entry name" value="TIMP-like"/>
    <property type="match status" value="1"/>
</dbReference>
<evidence type="ECO:0000256" key="4">
    <source>
        <dbReference type="SAM" id="MobiDB-lite"/>
    </source>
</evidence>
<organism evidence="6 7">
    <name type="scientific">Anas platyrhynchos platyrhynchos</name>
    <name type="common">Northern mallard</name>
    <dbReference type="NCBI Taxonomy" id="8840"/>
    <lineage>
        <taxon>Eukaryota</taxon>
        <taxon>Metazoa</taxon>
        <taxon>Chordata</taxon>
        <taxon>Craniata</taxon>
        <taxon>Vertebrata</taxon>
        <taxon>Euteleostomi</taxon>
        <taxon>Archelosauria</taxon>
        <taxon>Archosauria</taxon>
        <taxon>Dinosauria</taxon>
        <taxon>Saurischia</taxon>
        <taxon>Theropoda</taxon>
        <taxon>Coelurosauria</taxon>
        <taxon>Aves</taxon>
        <taxon>Neognathae</taxon>
        <taxon>Galloanserae</taxon>
        <taxon>Anseriformes</taxon>
        <taxon>Anatidae</taxon>
        <taxon>Anatinae</taxon>
        <taxon>Anas</taxon>
    </lineage>
</organism>
<dbReference type="STRING" id="8840.ENSAPLP00000030788"/>
<evidence type="ECO:0000313" key="6">
    <source>
        <dbReference type="Ensembl" id="ENSAPLP00000030788.1"/>
    </source>
</evidence>
<dbReference type="Gene3D" id="2.40.50.120">
    <property type="match status" value="1"/>
</dbReference>
<evidence type="ECO:0000256" key="2">
    <source>
        <dbReference type="ARBA" id="ARBA00022525"/>
    </source>
</evidence>
<dbReference type="OMA" id="IGPCHKL"/>